<sequence length="228" mass="26169">MCCEGSLSTVSQDCRCTRLNTLELWARLSPFNDLPNALGDPHAFFSSSFQPFCSFLPRCLEQYYTRLNHELTHKTQFSHAKIKCALKDSSCDTPLSKNLRLTILVSNFRNQTQRSHSQRRTERMLSPIGLPVFLNRQLFQLTQDKKSTASRNFSTTCQLLLFNADLNFSFRAQHTGTLGEVKAIRQLAKFIRRSSGLPFCHFLCLFSRFVPFCQVVSMPCLKLQIPET</sequence>
<organism evidence="1 2">
    <name type="scientific">Solanum commersonii</name>
    <name type="common">Commerson's wild potato</name>
    <name type="synonym">Commerson's nightshade</name>
    <dbReference type="NCBI Taxonomy" id="4109"/>
    <lineage>
        <taxon>Eukaryota</taxon>
        <taxon>Viridiplantae</taxon>
        <taxon>Streptophyta</taxon>
        <taxon>Embryophyta</taxon>
        <taxon>Tracheophyta</taxon>
        <taxon>Spermatophyta</taxon>
        <taxon>Magnoliopsida</taxon>
        <taxon>eudicotyledons</taxon>
        <taxon>Gunneridae</taxon>
        <taxon>Pentapetalae</taxon>
        <taxon>asterids</taxon>
        <taxon>lamiids</taxon>
        <taxon>Solanales</taxon>
        <taxon>Solanaceae</taxon>
        <taxon>Solanoideae</taxon>
        <taxon>Solaneae</taxon>
        <taxon>Solanum</taxon>
    </lineage>
</organism>
<name>A0A9J5ZS87_SOLCO</name>
<accession>A0A9J5ZS87</accession>
<keyword evidence="2" id="KW-1185">Reference proteome</keyword>
<dbReference type="AlphaFoldDB" id="A0A9J5ZS87"/>
<protein>
    <submittedName>
        <fullName evidence="1">Uncharacterized protein</fullName>
    </submittedName>
</protein>
<evidence type="ECO:0000313" key="2">
    <source>
        <dbReference type="Proteomes" id="UP000824120"/>
    </source>
</evidence>
<dbReference type="EMBL" id="JACXVP010000003">
    <property type="protein sequence ID" value="KAG5615040.1"/>
    <property type="molecule type" value="Genomic_DNA"/>
</dbReference>
<evidence type="ECO:0000313" key="1">
    <source>
        <dbReference type="EMBL" id="KAG5615040.1"/>
    </source>
</evidence>
<proteinExistence type="predicted"/>
<gene>
    <name evidence="1" type="ORF">H5410_014864</name>
</gene>
<dbReference type="Proteomes" id="UP000824120">
    <property type="component" value="Chromosome 3"/>
</dbReference>
<reference evidence="1 2" key="1">
    <citation type="submission" date="2020-09" db="EMBL/GenBank/DDBJ databases">
        <title>De no assembly of potato wild relative species, Solanum commersonii.</title>
        <authorList>
            <person name="Cho K."/>
        </authorList>
    </citation>
    <scope>NUCLEOTIDE SEQUENCE [LARGE SCALE GENOMIC DNA]</scope>
    <source>
        <strain evidence="1">LZ3.2</strain>
        <tissue evidence="1">Leaf</tissue>
    </source>
</reference>
<comment type="caution">
    <text evidence="1">The sequence shown here is derived from an EMBL/GenBank/DDBJ whole genome shotgun (WGS) entry which is preliminary data.</text>
</comment>